<reference evidence="2" key="1">
    <citation type="journal article" date="2017" name="Front. Plant Sci.">
        <title>Climate Clever Clovers: New Paradigm to Reduce the Environmental Footprint of Ruminants by Breeding Low Methanogenic Forages Utilizing Haplotype Variation.</title>
        <authorList>
            <person name="Kaur P."/>
            <person name="Appels R."/>
            <person name="Bayer P.E."/>
            <person name="Keeble-Gagnere G."/>
            <person name="Wang J."/>
            <person name="Hirakawa H."/>
            <person name="Shirasawa K."/>
            <person name="Vercoe P."/>
            <person name="Stefanova K."/>
            <person name="Durmic Z."/>
            <person name="Nichols P."/>
            <person name="Revell C."/>
            <person name="Isobe S.N."/>
            <person name="Edwards D."/>
            <person name="Erskine W."/>
        </authorList>
    </citation>
    <scope>NUCLEOTIDE SEQUENCE [LARGE SCALE GENOMIC DNA]</scope>
    <source>
        <strain evidence="2">cv. Daliak</strain>
    </source>
</reference>
<organism evidence="1 2">
    <name type="scientific">Trifolium subterraneum</name>
    <name type="common">Subterranean clover</name>
    <dbReference type="NCBI Taxonomy" id="3900"/>
    <lineage>
        <taxon>Eukaryota</taxon>
        <taxon>Viridiplantae</taxon>
        <taxon>Streptophyta</taxon>
        <taxon>Embryophyta</taxon>
        <taxon>Tracheophyta</taxon>
        <taxon>Spermatophyta</taxon>
        <taxon>Magnoliopsida</taxon>
        <taxon>eudicotyledons</taxon>
        <taxon>Gunneridae</taxon>
        <taxon>Pentapetalae</taxon>
        <taxon>rosids</taxon>
        <taxon>fabids</taxon>
        <taxon>Fabales</taxon>
        <taxon>Fabaceae</taxon>
        <taxon>Papilionoideae</taxon>
        <taxon>50 kb inversion clade</taxon>
        <taxon>NPAAA clade</taxon>
        <taxon>Hologalegina</taxon>
        <taxon>IRL clade</taxon>
        <taxon>Trifolieae</taxon>
        <taxon>Trifolium</taxon>
    </lineage>
</organism>
<dbReference type="PANTHER" id="PTHR12725">
    <property type="entry name" value="HALOACID DEHALOGENASE-LIKE HYDROLASE"/>
    <property type="match status" value="1"/>
</dbReference>
<dbReference type="Gene3D" id="3.40.50.1000">
    <property type="entry name" value="HAD superfamily/HAD-like"/>
    <property type="match status" value="1"/>
</dbReference>
<keyword evidence="2" id="KW-1185">Reference proteome</keyword>
<evidence type="ECO:0000313" key="1">
    <source>
        <dbReference type="EMBL" id="GAU17311.1"/>
    </source>
</evidence>
<protein>
    <submittedName>
        <fullName evidence="1">Uncharacterized protein</fullName>
    </submittedName>
</protein>
<dbReference type="SUPFAM" id="SSF56784">
    <property type="entry name" value="HAD-like"/>
    <property type="match status" value="1"/>
</dbReference>
<accession>A0A2Z6LYD0</accession>
<sequence>MENGDQFQESKAKYNCLLFGNLDDTLYPFSSGLSGHVTKNIQEYMLEKLGIQEDKVPQLPNADIVLPKTPVVCKPFADSFEKVFKMADIDPQRTLFFDDSIRNIKTGKSLGLHTVLVGTSIRTTGVDHALESIHNMREAFPELWEADEKSESDKYSRKVAIETSVIA</sequence>
<dbReference type="AlphaFoldDB" id="A0A2Z6LYD0"/>
<gene>
    <name evidence="1" type="ORF">TSUD_110280</name>
</gene>
<evidence type="ECO:0000313" key="2">
    <source>
        <dbReference type="Proteomes" id="UP000242715"/>
    </source>
</evidence>
<name>A0A2Z6LYD0_TRISU</name>
<dbReference type="InterPro" id="IPR023214">
    <property type="entry name" value="HAD_sf"/>
</dbReference>
<dbReference type="NCBIfam" id="TIGR01509">
    <property type="entry name" value="HAD-SF-IA-v3"/>
    <property type="match status" value="1"/>
</dbReference>
<dbReference type="OrthoDB" id="1701194at2759"/>
<dbReference type="EMBL" id="DF973169">
    <property type="protein sequence ID" value="GAU17311.1"/>
    <property type="molecule type" value="Genomic_DNA"/>
</dbReference>
<dbReference type="InterPro" id="IPR036412">
    <property type="entry name" value="HAD-like_sf"/>
</dbReference>
<dbReference type="PANTHER" id="PTHR12725:SF72">
    <property type="entry name" value="HALOACID DEHALOGENASE-LIKE HYDROLASE"/>
    <property type="match status" value="1"/>
</dbReference>
<dbReference type="Proteomes" id="UP000242715">
    <property type="component" value="Unassembled WGS sequence"/>
</dbReference>
<dbReference type="InterPro" id="IPR006439">
    <property type="entry name" value="HAD-SF_hydro_IA"/>
</dbReference>
<proteinExistence type="predicted"/>